<dbReference type="RefSeq" id="WP_336601103.1">
    <property type="nucleotide sequence ID" value="NZ_JACFYJ010000071.1"/>
</dbReference>
<name>A0ABU8J0H0_9BURK</name>
<dbReference type="EMBL" id="JACFYJ010000071">
    <property type="protein sequence ID" value="MEI6001356.1"/>
    <property type="molecule type" value="Genomic_DNA"/>
</dbReference>
<dbReference type="Proteomes" id="UP001386437">
    <property type="component" value="Unassembled WGS sequence"/>
</dbReference>
<protein>
    <submittedName>
        <fullName evidence="1">Uncharacterized protein</fullName>
    </submittedName>
</protein>
<reference evidence="1 2" key="1">
    <citation type="journal article" date="2022" name="Arch. Microbiol.">
        <title>Paraburkholderia bengalensis sp. nov. isolated from roots of Oryza sativa, IR64.</title>
        <authorList>
            <person name="Nag P."/>
            <person name="Mondal N."/>
            <person name="Sarkar J."/>
            <person name="Das S."/>
        </authorList>
    </citation>
    <scope>NUCLEOTIDE SEQUENCE [LARGE SCALE GENOMIC DNA]</scope>
    <source>
        <strain evidence="1 2">IR64_4_BI</strain>
    </source>
</reference>
<gene>
    <name evidence="1" type="ORF">H3V53_30575</name>
</gene>
<keyword evidence="2" id="KW-1185">Reference proteome</keyword>
<sequence length="86" mass="9714">MYTRLLSRIKRFGKRRVRRNATQNVIRCRDRGKSGGWIRVFEILLKELVIVPRWQQHAGSASPVIASQSAPVNRGCGAEGVGQQLK</sequence>
<organism evidence="1 2">
    <name type="scientific">Paraburkholderia bengalensis</name>
    <dbReference type="NCBI Taxonomy" id="2747562"/>
    <lineage>
        <taxon>Bacteria</taxon>
        <taxon>Pseudomonadati</taxon>
        <taxon>Pseudomonadota</taxon>
        <taxon>Betaproteobacteria</taxon>
        <taxon>Burkholderiales</taxon>
        <taxon>Burkholderiaceae</taxon>
        <taxon>Paraburkholderia</taxon>
    </lineage>
</organism>
<evidence type="ECO:0000313" key="2">
    <source>
        <dbReference type="Proteomes" id="UP001386437"/>
    </source>
</evidence>
<comment type="caution">
    <text evidence="1">The sequence shown here is derived from an EMBL/GenBank/DDBJ whole genome shotgun (WGS) entry which is preliminary data.</text>
</comment>
<proteinExistence type="predicted"/>
<accession>A0ABU8J0H0</accession>
<evidence type="ECO:0000313" key="1">
    <source>
        <dbReference type="EMBL" id="MEI6001356.1"/>
    </source>
</evidence>